<comment type="caution">
    <text evidence="1">The sequence shown here is derived from an EMBL/GenBank/DDBJ whole genome shotgun (WGS) entry which is preliminary data.</text>
</comment>
<reference evidence="1 2" key="1">
    <citation type="journal article" date="2024" name="G3 (Bethesda)">
        <title>Genome assembly of Hibiscus sabdariffa L. provides insights into metabolisms of medicinal natural products.</title>
        <authorList>
            <person name="Kim T."/>
        </authorList>
    </citation>
    <scope>NUCLEOTIDE SEQUENCE [LARGE SCALE GENOMIC DNA]</scope>
    <source>
        <strain evidence="1">TK-2024</strain>
        <tissue evidence="1">Old leaves</tissue>
    </source>
</reference>
<protein>
    <submittedName>
        <fullName evidence="1">Uncharacterized protein</fullName>
    </submittedName>
</protein>
<dbReference type="Gene3D" id="3.80.10.10">
    <property type="entry name" value="Ribonuclease Inhibitor"/>
    <property type="match status" value="1"/>
</dbReference>
<dbReference type="EMBL" id="JBBPBM010000004">
    <property type="protein sequence ID" value="KAK8588414.1"/>
    <property type="molecule type" value="Genomic_DNA"/>
</dbReference>
<dbReference type="InterPro" id="IPR001611">
    <property type="entry name" value="Leu-rich_rpt"/>
</dbReference>
<accession>A0ABR2FVY3</accession>
<sequence length="595" mass="66487">MHKEMRKENVPSLVSLCINAVKRELLRGSDDLFPDVFELPTELFNPLVECLPPLALQKLQSKTNANFNEAWNTLFNFRWHDFEECGCVQPVDWQQIYWETHVQDCLDEAAKIACLPSFSGCLGDILILESVQLYIGYMDDMGNSDCLKLSYQCQQFGCYVRCFTLQNVLCVLESCILADGILLQQLLRNSNLQRLVVQKISHFQFDVLRKLLYQNCRTLKSLQFEGCEISSSFMDAICGSFCMSGAETHQIQHFSISFSNFYEMDPVYLGDSLASFLSSGRGVSPQNATPLRLHALASMIAGWLSNFNWRSGVAKSLQSLRILNLGGNNLQKEDAGQLKYALVQMPSLEILDLSGNPIGDEGIRSLIPYFAEVSKSGSPLTDLKLENCKLSSDGVTQLLDALSTSARPMNYLSLADNNARSQVAEALGKFWATSIKVLNLECMGLGKSGFQKLEDTITDNLNLVELNIRFGSMLDASVSLPFCNYFLNDKAVRMFMSLLCSKNNGGIKTAKFLSKLIVHAPRLVAVNASFNLVPKESLPLICSALKTAQDRLEKVYLDGNLWMYKPSHDAILVEFQHNGKPILVLPDKPDDDDND</sequence>
<proteinExistence type="predicted"/>
<evidence type="ECO:0000313" key="2">
    <source>
        <dbReference type="Proteomes" id="UP001472677"/>
    </source>
</evidence>
<keyword evidence="2" id="KW-1185">Reference proteome</keyword>
<dbReference type="Proteomes" id="UP001472677">
    <property type="component" value="Unassembled WGS sequence"/>
</dbReference>
<organism evidence="1 2">
    <name type="scientific">Hibiscus sabdariffa</name>
    <name type="common">roselle</name>
    <dbReference type="NCBI Taxonomy" id="183260"/>
    <lineage>
        <taxon>Eukaryota</taxon>
        <taxon>Viridiplantae</taxon>
        <taxon>Streptophyta</taxon>
        <taxon>Embryophyta</taxon>
        <taxon>Tracheophyta</taxon>
        <taxon>Spermatophyta</taxon>
        <taxon>Magnoliopsida</taxon>
        <taxon>eudicotyledons</taxon>
        <taxon>Gunneridae</taxon>
        <taxon>Pentapetalae</taxon>
        <taxon>rosids</taxon>
        <taxon>malvids</taxon>
        <taxon>Malvales</taxon>
        <taxon>Malvaceae</taxon>
        <taxon>Malvoideae</taxon>
        <taxon>Hibiscus</taxon>
    </lineage>
</organism>
<dbReference type="SMART" id="SM00368">
    <property type="entry name" value="LRR_RI"/>
    <property type="match status" value="4"/>
</dbReference>
<gene>
    <name evidence="1" type="ORF">V6N12_022858</name>
</gene>
<dbReference type="Pfam" id="PF13516">
    <property type="entry name" value="LRR_6"/>
    <property type="match status" value="2"/>
</dbReference>
<dbReference type="InterPro" id="IPR032675">
    <property type="entry name" value="LRR_dom_sf"/>
</dbReference>
<dbReference type="PANTHER" id="PTHR47818">
    <property type="entry name" value="RNI-LIKE SUPERFAMILY PROTEIN"/>
    <property type="match status" value="1"/>
</dbReference>
<name>A0ABR2FVY3_9ROSI</name>
<dbReference type="SUPFAM" id="SSF52047">
    <property type="entry name" value="RNI-like"/>
    <property type="match status" value="1"/>
</dbReference>
<evidence type="ECO:0000313" key="1">
    <source>
        <dbReference type="EMBL" id="KAK8588414.1"/>
    </source>
</evidence>
<dbReference type="PANTHER" id="PTHR47818:SF2">
    <property type="entry name" value="F-BOX DOMAIN-CONTAINING PROTEIN"/>
    <property type="match status" value="1"/>
</dbReference>